<dbReference type="Gene3D" id="1.25.40.20">
    <property type="entry name" value="Ankyrin repeat-containing domain"/>
    <property type="match status" value="1"/>
</dbReference>
<dbReference type="EMBL" id="JAHWGI010001418">
    <property type="protein sequence ID" value="KAK3931141.1"/>
    <property type="molecule type" value="Genomic_DNA"/>
</dbReference>
<name>A0AAE1I2X5_9NEOP</name>
<organism evidence="5 6">
    <name type="scientific">Frankliniella fusca</name>
    <dbReference type="NCBI Taxonomy" id="407009"/>
    <lineage>
        <taxon>Eukaryota</taxon>
        <taxon>Metazoa</taxon>
        <taxon>Ecdysozoa</taxon>
        <taxon>Arthropoda</taxon>
        <taxon>Hexapoda</taxon>
        <taxon>Insecta</taxon>
        <taxon>Pterygota</taxon>
        <taxon>Neoptera</taxon>
        <taxon>Paraneoptera</taxon>
        <taxon>Thysanoptera</taxon>
        <taxon>Terebrantia</taxon>
        <taxon>Thripoidea</taxon>
        <taxon>Thripidae</taxon>
        <taxon>Frankliniella</taxon>
    </lineage>
</organism>
<protein>
    <submittedName>
        <fullName evidence="5">GA-binding protein subunit beta-1</fullName>
    </submittedName>
</protein>
<dbReference type="PANTHER" id="PTHR24193:SF121">
    <property type="entry name" value="ADA2A-CONTAINING COMPLEX COMPONENT 3, ISOFORM D"/>
    <property type="match status" value="1"/>
</dbReference>
<feature type="repeat" description="ANK" evidence="3">
    <location>
        <begin position="146"/>
        <end position="178"/>
    </location>
</feature>
<dbReference type="InterPro" id="IPR050663">
    <property type="entry name" value="Ankyrin-SOCS_Box"/>
</dbReference>
<evidence type="ECO:0000256" key="3">
    <source>
        <dbReference type="PROSITE-ProRule" id="PRU00023"/>
    </source>
</evidence>
<dbReference type="Proteomes" id="UP001219518">
    <property type="component" value="Unassembled WGS sequence"/>
</dbReference>
<feature type="repeat" description="ANK" evidence="3">
    <location>
        <begin position="113"/>
        <end position="145"/>
    </location>
</feature>
<evidence type="ECO:0000256" key="2">
    <source>
        <dbReference type="ARBA" id="ARBA00023043"/>
    </source>
</evidence>
<evidence type="ECO:0000256" key="1">
    <source>
        <dbReference type="ARBA" id="ARBA00022737"/>
    </source>
</evidence>
<keyword evidence="4" id="KW-0175">Coiled coil</keyword>
<sequence>MQGIMCVDDVELDPSLFHIPNSQVPLLTEQSIVDVTANRSAQTIAVVELGKQLLLAAKDGQVETVRDLMSKGAPFTTDWLGVSPLHLAVQNNHVETAEVLLRAGISQEARTKVDRTPLHMAAQGGHLESVKLLLRHGAEVNCTDMLRMTPLHWAVENQNVEVIETLLQGGADPHALSKFDKTPISMAKDVGRHDIADLLESSDYAAVRLQVPLEAAAMLEQESLAATASIAAELTTDHHEVTQQIQAAPHILKKPRVRLQMESKQVMVTIPPTSTTRTISYSKLQSPKRLTTTSAGGEQLATAKSTFNMDTETSSLSNLTSQASSGTTTTVNNSTFQLLQAHGITMLPTDEPTTVESAMESGQTVVLTEAGKMALNLTRVGGRLIGYPKGKTLNSVASGGIQKRAPILGSKSRIIKIHPSQLVALGGGRVQVPSQLVMQQAKSPNILTKRMTLAPNSSIGTIKTVPVNTVNRVQRLMISPQQNQQLSHLLQQKQKESVQQIQIQQVPSHMQDDLSHLEEGIVVSGQGDFEEEENEEPPPPMPTDLESIAQELANARKQAAEYRKQLAKKEKEAEHYLQQLTRIKSVAQ</sequence>
<dbReference type="PANTHER" id="PTHR24193">
    <property type="entry name" value="ANKYRIN REPEAT PROTEIN"/>
    <property type="match status" value="1"/>
</dbReference>
<dbReference type="GO" id="GO:0005634">
    <property type="term" value="C:nucleus"/>
    <property type="evidence" value="ECO:0007669"/>
    <property type="project" value="TreeGrafter"/>
</dbReference>
<dbReference type="InterPro" id="IPR036770">
    <property type="entry name" value="Ankyrin_rpt-contain_sf"/>
</dbReference>
<dbReference type="PROSITE" id="PS50297">
    <property type="entry name" value="ANK_REP_REGION"/>
    <property type="match status" value="3"/>
</dbReference>
<dbReference type="GO" id="GO:0000976">
    <property type="term" value="F:transcription cis-regulatory region binding"/>
    <property type="evidence" value="ECO:0007669"/>
    <property type="project" value="TreeGrafter"/>
</dbReference>
<dbReference type="Pfam" id="PF12796">
    <property type="entry name" value="Ank_2"/>
    <property type="match status" value="2"/>
</dbReference>
<dbReference type="InterPro" id="IPR002110">
    <property type="entry name" value="Ankyrin_rpt"/>
</dbReference>
<evidence type="ECO:0000313" key="6">
    <source>
        <dbReference type="Proteomes" id="UP001219518"/>
    </source>
</evidence>
<evidence type="ECO:0000313" key="5">
    <source>
        <dbReference type="EMBL" id="KAK3931141.1"/>
    </source>
</evidence>
<feature type="coiled-coil region" evidence="4">
    <location>
        <begin position="545"/>
        <end position="579"/>
    </location>
</feature>
<keyword evidence="1" id="KW-0677">Repeat</keyword>
<keyword evidence="2 3" id="KW-0040">ANK repeat</keyword>
<evidence type="ECO:0000256" key="4">
    <source>
        <dbReference type="SAM" id="Coils"/>
    </source>
</evidence>
<dbReference type="SMART" id="SM00248">
    <property type="entry name" value="ANK"/>
    <property type="match status" value="4"/>
</dbReference>
<accession>A0AAE1I2X5</accession>
<proteinExistence type="predicted"/>
<dbReference type="GO" id="GO:0045944">
    <property type="term" value="P:positive regulation of transcription by RNA polymerase II"/>
    <property type="evidence" value="ECO:0007669"/>
    <property type="project" value="TreeGrafter"/>
</dbReference>
<comment type="caution">
    <text evidence="5">The sequence shown here is derived from an EMBL/GenBank/DDBJ whole genome shotgun (WGS) entry which is preliminary data.</text>
</comment>
<keyword evidence="6" id="KW-1185">Reference proteome</keyword>
<dbReference type="AlphaFoldDB" id="A0AAE1I2X5"/>
<gene>
    <name evidence="5" type="ORF">KUF71_025121</name>
</gene>
<dbReference type="PROSITE" id="PS50088">
    <property type="entry name" value="ANK_REPEAT"/>
    <property type="match status" value="3"/>
</dbReference>
<reference evidence="5" key="2">
    <citation type="journal article" date="2023" name="BMC Genomics">
        <title>Pest status, molecular evolution, and epigenetic factors derived from the genome assembly of Frankliniella fusca, a thysanopteran phytovirus vector.</title>
        <authorList>
            <person name="Catto M.A."/>
            <person name="Labadie P.E."/>
            <person name="Jacobson A.L."/>
            <person name="Kennedy G.G."/>
            <person name="Srinivasan R."/>
            <person name="Hunt B.G."/>
        </authorList>
    </citation>
    <scope>NUCLEOTIDE SEQUENCE</scope>
    <source>
        <strain evidence="5">PL_HMW_Pooled</strain>
    </source>
</reference>
<reference evidence="5" key="1">
    <citation type="submission" date="2021-07" db="EMBL/GenBank/DDBJ databases">
        <authorList>
            <person name="Catto M.A."/>
            <person name="Jacobson A."/>
            <person name="Kennedy G."/>
            <person name="Labadie P."/>
            <person name="Hunt B.G."/>
            <person name="Srinivasan R."/>
        </authorList>
    </citation>
    <scope>NUCLEOTIDE SEQUENCE</scope>
    <source>
        <strain evidence="5">PL_HMW_Pooled</strain>
        <tissue evidence="5">Head</tissue>
    </source>
</reference>
<dbReference type="PRINTS" id="PR01415">
    <property type="entry name" value="ANKYRIN"/>
</dbReference>
<dbReference type="SUPFAM" id="SSF48403">
    <property type="entry name" value="Ankyrin repeat"/>
    <property type="match status" value="1"/>
</dbReference>
<feature type="repeat" description="ANK" evidence="3">
    <location>
        <begin position="80"/>
        <end position="112"/>
    </location>
</feature>